<dbReference type="Proteomes" id="UP000268014">
    <property type="component" value="Unassembled WGS sequence"/>
</dbReference>
<dbReference type="EMBL" id="UZAF01019075">
    <property type="protein sequence ID" value="VDO57421.1"/>
    <property type="molecule type" value="Genomic_DNA"/>
</dbReference>
<proteinExistence type="predicted"/>
<evidence type="ECO:0000313" key="1">
    <source>
        <dbReference type="EMBL" id="VDO57421.1"/>
    </source>
</evidence>
<reference evidence="1 2" key="2">
    <citation type="submission" date="2018-11" db="EMBL/GenBank/DDBJ databases">
        <authorList>
            <consortium name="Pathogen Informatics"/>
        </authorList>
    </citation>
    <scope>NUCLEOTIDE SEQUENCE [LARGE SCALE GENOMIC DNA]</scope>
    <source>
        <strain evidence="1 2">MHpl1</strain>
    </source>
</reference>
<gene>
    <name evidence="1" type="ORF">HPLM_LOCUS15668</name>
</gene>
<evidence type="ECO:0000313" key="3">
    <source>
        <dbReference type="WBParaSite" id="HPLM_0001567601-mRNA-1"/>
    </source>
</evidence>
<sequence>MSEFAKLCSEAIKEDLKKKRAAVKDEAGEARKIIRNARRIFANYKGNGEGYLRILLGSRKTYTSSLQFSHPKLMLPPRQRIARLRSR</sequence>
<dbReference type="WBParaSite" id="HPLM_0001567601-mRNA-1">
    <property type="protein sequence ID" value="HPLM_0001567601-mRNA-1"/>
    <property type="gene ID" value="HPLM_0001567601"/>
</dbReference>
<accession>A0A0N4WVE9</accession>
<evidence type="ECO:0000313" key="2">
    <source>
        <dbReference type="Proteomes" id="UP000268014"/>
    </source>
</evidence>
<dbReference type="AlphaFoldDB" id="A0A0N4WVE9"/>
<organism evidence="3">
    <name type="scientific">Haemonchus placei</name>
    <name type="common">Barber's pole worm</name>
    <dbReference type="NCBI Taxonomy" id="6290"/>
    <lineage>
        <taxon>Eukaryota</taxon>
        <taxon>Metazoa</taxon>
        <taxon>Ecdysozoa</taxon>
        <taxon>Nematoda</taxon>
        <taxon>Chromadorea</taxon>
        <taxon>Rhabditida</taxon>
        <taxon>Rhabditina</taxon>
        <taxon>Rhabditomorpha</taxon>
        <taxon>Strongyloidea</taxon>
        <taxon>Trichostrongylidae</taxon>
        <taxon>Haemonchus</taxon>
    </lineage>
</organism>
<name>A0A0N4WVE9_HAEPC</name>
<keyword evidence="2" id="KW-1185">Reference proteome</keyword>
<reference evidence="3" key="1">
    <citation type="submission" date="2017-02" db="UniProtKB">
        <authorList>
            <consortium name="WormBaseParasite"/>
        </authorList>
    </citation>
    <scope>IDENTIFICATION</scope>
</reference>
<protein>
    <submittedName>
        <fullName evidence="3">Transposase</fullName>
    </submittedName>
</protein>